<gene>
    <name evidence="1" type="ORF">T12_14836</name>
</gene>
<protein>
    <submittedName>
        <fullName evidence="1">Uncharacterized protein</fullName>
    </submittedName>
</protein>
<dbReference type="Proteomes" id="UP000054783">
    <property type="component" value="Unassembled WGS sequence"/>
</dbReference>
<organism evidence="1 2">
    <name type="scientific">Trichinella patagoniensis</name>
    <dbReference type="NCBI Taxonomy" id="990121"/>
    <lineage>
        <taxon>Eukaryota</taxon>
        <taxon>Metazoa</taxon>
        <taxon>Ecdysozoa</taxon>
        <taxon>Nematoda</taxon>
        <taxon>Enoplea</taxon>
        <taxon>Dorylaimia</taxon>
        <taxon>Trichinellida</taxon>
        <taxon>Trichinellidae</taxon>
        <taxon>Trichinella</taxon>
    </lineage>
</organism>
<dbReference type="AlphaFoldDB" id="A0A0V0ZZE9"/>
<name>A0A0V0ZZE9_9BILA</name>
<keyword evidence="2" id="KW-1185">Reference proteome</keyword>
<evidence type="ECO:0000313" key="2">
    <source>
        <dbReference type="Proteomes" id="UP000054783"/>
    </source>
</evidence>
<dbReference type="EMBL" id="JYDQ01000052">
    <property type="protein sequence ID" value="KRY18038.1"/>
    <property type="molecule type" value="Genomic_DNA"/>
</dbReference>
<reference evidence="1 2" key="1">
    <citation type="submission" date="2015-01" db="EMBL/GenBank/DDBJ databases">
        <title>Evolution of Trichinella species and genotypes.</title>
        <authorList>
            <person name="Korhonen P.K."/>
            <person name="Edoardo P."/>
            <person name="Giuseppe L.R."/>
            <person name="Gasser R.B."/>
        </authorList>
    </citation>
    <scope>NUCLEOTIDE SEQUENCE [LARGE SCALE GENOMIC DNA]</scope>
    <source>
        <strain evidence="1">ISS2496</strain>
    </source>
</reference>
<sequence>MLVLLNFEEAKCYNSKLQYLVVGSNNFIRFRKVGKCYLFQKLPGTEWHFQIDSMLFVQMNKFIVQLMCERQTDRKTRDRIFNRIETVFF</sequence>
<accession>A0A0V0ZZE9</accession>
<proteinExistence type="predicted"/>
<comment type="caution">
    <text evidence="1">The sequence shown here is derived from an EMBL/GenBank/DDBJ whole genome shotgun (WGS) entry which is preliminary data.</text>
</comment>
<evidence type="ECO:0000313" key="1">
    <source>
        <dbReference type="EMBL" id="KRY18038.1"/>
    </source>
</evidence>